<dbReference type="KEGG" id="rfr:Rfer_4387"/>
<dbReference type="InterPro" id="IPR000700">
    <property type="entry name" value="PAS-assoc_C"/>
</dbReference>
<dbReference type="NCBIfam" id="TIGR00254">
    <property type="entry name" value="GGDEF"/>
    <property type="match status" value="1"/>
</dbReference>
<dbReference type="SUPFAM" id="SSF141868">
    <property type="entry name" value="EAL domain-like"/>
    <property type="match status" value="1"/>
</dbReference>
<dbReference type="NCBIfam" id="TIGR00229">
    <property type="entry name" value="sensory_box"/>
    <property type="match status" value="2"/>
</dbReference>
<proteinExistence type="predicted"/>
<dbReference type="InterPro" id="IPR052155">
    <property type="entry name" value="Biofilm_reg_signaling"/>
</dbReference>
<organism evidence="5 6">
    <name type="scientific">Albidiferax ferrireducens (strain ATCC BAA-621 / DSM 15236 / T118)</name>
    <name type="common">Rhodoferax ferrireducens</name>
    <dbReference type="NCBI Taxonomy" id="338969"/>
    <lineage>
        <taxon>Bacteria</taxon>
        <taxon>Pseudomonadati</taxon>
        <taxon>Pseudomonadota</taxon>
        <taxon>Betaproteobacteria</taxon>
        <taxon>Burkholderiales</taxon>
        <taxon>Comamonadaceae</taxon>
        <taxon>Rhodoferax</taxon>
    </lineage>
</organism>
<dbReference type="SMART" id="SM00086">
    <property type="entry name" value="PAC"/>
    <property type="match status" value="2"/>
</dbReference>
<dbReference type="Pfam" id="PF00563">
    <property type="entry name" value="EAL"/>
    <property type="match status" value="1"/>
</dbReference>
<gene>
    <name evidence="5" type="ordered locus">Rfer_4387</name>
</gene>
<evidence type="ECO:0000259" key="2">
    <source>
        <dbReference type="PROSITE" id="PS50113"/>
    </source>
</evidence>
<accession>Q21Q72</accession>
<dbReference type="InterPro" id="IPR035965">
    <property type="entry name" value="PAS-like_dom_sf"/>
</dbReference>
<feature type="domain" description="PAC" evidence="2">
    <location>
        <begin position="226"/>
        <end position="280"/>
    </location>
</feature>
<dbReference type="Pfam" id="PF00990">
    <property type="entry name" value="GGDEF"/>
    <property type="match status" value="1"/>
</dbReference>
<geneLocation type="plasmid" evidence="6">
    <name>pDSM15236</name>
</geneLocation>
<dbReference type="PROSITE" id="PS50883">
    <property type="entry name" value="EAL"/>
    <property type="match status" value="1"/>
</dbReference>
<dbReference type="InterPro" id="IPR001610">
    <property type="entry name" value="PAC"/>
</dbReference>
<dbReference type="PANTHER" id="PTHR44757:SF2">
    <property type="entry name" value="BIOFILM ARCHITECTURE MAINTENANCE PROTEIN MBAA"/>
    <property type="match status" value="1"/>
</dbReference>
<evidence type="ECO:0000259" key="1">
    <source>
        <dbReference type="PROSITE" id="PS50112"/>
    </source>
</evidence>
<dbReference type="PANTHER" id="PTHR44757">
    <property type="entry name" value="DIGUANYLATE CYCLASE DGCP"/>
    <property type="match status" value="1"/>
</dbReference>
<dbReference type="Proteomes" id="UP000008332">
    <property type="component" value="Plasmid unnamed1"/>
</dbReference>
<keyword evidence="5" id="KW-0614">Plasmid</keyword>
<dbReference type="SMART" id="SM00267">
    <property type="entry name" value="GGDEF"/>
    <property type="match status" value="1"/>
</dbReference>
<dbReference type="PROSITE" id="PS50112">
    <property type="entry name" value="PAS"/>
    <property type="match status" value="1"/>
</dbReference>
<feature type="domain" description="GGDEF" evidence="4">
    <location>
        <begin position="312"/>
        <end position="444"/>
    </location>
</feature>
<dbReference type="CDD" id="cd00130">
    <property type="entry name" value="PAS"/>
    <property type="match status" value="2"/>
</dbReference>
<dbReference type="AlphaFoldDB" id="Q21Q72"/>
<dbReference type="Gene3D" id="3.30.70.270">
    <property type="match status" value="1"/>
</dbReference>
<dbReference type="CDD" id="cd01948">
    <property type="entry name" value="EAL"/>
    <property type="match status" value="1"/>
</dbReference>
<evidence type="ECO:0000313" key="6">
    <source>
        <dbReference type="Proteomes" id="UP000008332"/>
    </source>
</evidence>
<feature type="domain" description="PAC" evidence="2">
    <location>
        <begin position="99"/>
        <end position="153"/>
    </location>
</feature>
<dbReference type="PROSITE" id="PS50887">
    <property type="entry name" value="GGDEF"/>
    <property type="match status" value="1"/>
</dbReference>
<dbReference type="CDD" id="cd01949">
    <property type="entry name" value="GGDEF"/>
    <property type="match status" value="1"/>
</dbReference>
<dbReference type="Gene3D" id="3.20.20.450">
    <property type="entry name" value="EAL domain"/>
    <property type="match status" value="1"/>
</dbReference>
<name>Q21Q72_ALBFT</name>
<dbReference type="SUPFAM" id="SSF55785">
    <property type="entry name" value="PYP-like sensor domain (PAS domain)"/>
    <property type="match status" value="2"/>
</dbReference>
<protein>
    <submittedName>
        <fullName evidence="5">Diguanylate cyclase/phosphodiesterase (GGDEF &amp; EAL domains) with PAS/PAC sensor(S)</fullName>
    </submittedName>
</protein>
<evidence type="ECO:0000259" key="3">
    <source>
        <dbReference type="PROSITE" id="PS50883"/>
    </source>
</evidence>
<evidence type="ECO:0000313" key="5">
    <source>
        <dbReference type="EMBL" id="ABD72073.1"/>
    </source>
</evidence>
<dbReference type="InterPro" id="IPR000160">
    <property type="entry name" value="GGDEF_dom"/>
</dbReference>
<keyword evidence="6" id="KW-1185">Reference proteome</keyword>
<dbReference type="InterPro" id="IPR029787">
    <property type="entry name" value="Nucleotide_cyclase"/>
</dbReference>
<dbReference type="SUPFAM" id="SSF55073">
    <property type="entry name" value="Nucleotide cyclase"/>
    <property type="match status" value="1"/>
</dbReference>
<dbReference type="InterPro" id="IPR035919">
    <property type="entry name" value="EAL_sf"/>
</dbReference>
<dbReference type="RefSeq" id="WP_011458666.1">
    <property type="nucleotide sequence ID" value="NC_007901.1"/>
</dbReference>
<dbReference type="InterPro" id="IPR000014">
    <property type="entry name" value="PAS"/>
</dbReference>
<dbReference type="PROSITE" id="PS50113">
    <property type="entry name" value="PAC"/>
    <property type="match status" value="2"/>
</dbReference>
<dbReference type="InterPro" id="IPR043128">
    <property type="entry name" value="Rev_trsase/Diguanyl_cyclase"/>
</dbReference>
<dbReference type="eggNOG" id="COG2202">
    <property type="taxonomic scope" value="Bacteria"/>
</dbReference>
<dbReference type="InterPro" id="IPR001633">
    <property type="entry name" value="EAL_dom"/>
</dbReference>
<dbReference type="Pfam" id="PF13426">
    <property type="entry name" value="PAS_9"/>
    <property type="match status" value="2"/>
</dbReference>
<evidence type="ECO:0000259" key="4">
    <source>
        <dbReference type="PROSITE" id="PS50887"/>
    </source>
</evidence>
<feature type="domain" description="PAS" evidence="1">
    <location>
        <begin position="45"/>
        <end position="73"/>
    </location>
</feature>
<dbReference type="EMBL" id="CP000268">
    <property type="protein sequence ID" value="ABD72073.1"/>
    <property type="molecule type" value="Genomic_DNA"/>
</dbReference>
<feature type="domain" description="EAL" evidence="3">
    <location>
        <begin position="453"/>
        <end position="707"/>
    </location>
</feature>
<sequence length="718" mass="79815">MNAFLNAIYEDQEILDLVIGEPLNSVASYLPALLTAVNACLVLSVTDCDGVILFATDRFCELSGFDKDDLTGRRHNIVSSGTSSESFYRDMWDTVLSGKRWTGEICNRAKDGSLYWVDTTILPFTDTHGKITRFVAICNDVTNKKQAEQQLNQSRQRLKSLLLMSGDWYWEQDTQFRFTLLSDGFKKTGKDPAAFLGQTSWDAQCAQDEALWHKHRATLQSQQPFRDFEFLVTSDQNTGLPVWFSLSGEPTYDERGQFMGYQGVGRDISTRFSDQAQLWKLSNLDSLTGLPNRSRFETTLDRCVESGKASGEPFALVMIDIDNLKVVNDSMSFLAGDELLKIMARRLSCSVRQTDFISRLSGDEFAVILLDLGTVKDIHRLIETLRCTLEAPTDNAEQGRCTLSLGASLFPAHASASADLIKNANIALHRAKSNGGGQCVLFESEHKHRVDRRATVLRAIEQAISVDRLMLYYQPVVNPVTRAVVSFEALLRWNHPKNGIISPGEFQEVFENRALTARIGKFVTDMAIKQAALWSRERVDFHKIAINVTTADFVLGGFPIWLADRLMHYGVDPAQICVEVTEGMFLGPSAELVLSGLQIVHDMGAEIAFDDFGTGYASLMHLKMPIDRLKIERTFVTNIENDKTNAAIIEAIVQLGRRLGKGITVEGVETQAQADILLAIGCSQFQGYLYSKPLPAHQVASFIASYSGSKTTASQLSA</sequence>
<reference evidence="6" key="1">
    <citation type="submission" date="2006-02" db="EMBL/GenBank/DDBJ databases">
        <title>Complete sequence of plasmid 1 of Rhodoferax ferrireducens DSM 15236.</title>
        <authorList>
            <person name="Copeland A."/>
            <person name="Lucas S."/>
            <person name="Lapidus A."/>
            <person name="Barry K."/>
            <person name="Detter J.C."/>
            <person name="Glavina del Rio T."/>
            <person name="Hammon N."/>
            <person name="Israni S."/>
            <person name="Pitluck S."/>
            <person name="Brettin T."/>
            <person name="Bruce D."/>
            <person name="Han C."/>
            <person name="Tapia R."/>
            <person name="Gilna P."/>
            <person name="Kiss H."/>
            <person name="Schmutz J."/>
            <person name="Larimer F."/>
            <person name="Land M."/>
            <person name="Kyrpides N."/>
            <person name="Ivanova N."/>
            <person name="Richardson P."/>
        </authorList>
    </citation>
    <scope>NUCLEOTIDE SEQUENCE [LARGE SCALE GENOMIC DNA]</scope>
    <source>
        <strain evidence="6">ATCC BAA-621 / DSM 15236 / T118</strain>
        <plasmid evidence="6">Plasmid pDSM15236</plasmid>
    </source>
</reference>
<dbReference type="SMART" id="SM00052">
    <property type="entry name" value="EAL"/>
    <property type="match status" value="1"/>
</dbReference>
<dbReference type="HOGENOM" id="CLU_000445_70_20_4"/>
<dbReference type="OrthoDB" id="9813903at2"/>
<dbReference type="eggNOG" id="COG5001">
    <property type="taxonomic scope" value="Bacteria"/>
</dbReference>
<dbReference type="Gene3D" id="3.30.450.20">
    <property type="entry name" value="PAS domain"/>
    <property type="match status" value="2"/>
</dbReference>